<evidence type="ECO:0000313" key="2">
    <source>
        <dbReference type="Proteomes" id="UP001143372"/>
    </source>
</evidence>
<gene>
    <name evidence="1" type="ORF">GCM10008179_34190</name>
</gene>
<comment type="caution">
    <text evidence="1">The sequence shown here is derived from an EMBL/GenBank/DDBJ whole genome shotgun (WGS) entry which is preliminary data.</text>
</comment>
<reference evidence="1" key="1">
    <citation type="journal article" date="2014" name="Int. J. Syst. Evol. Microbiol.">
        <title>Complete genome sequence of Corynebacterium casei LMG S-19264T (=DSM 44701T), isolated from a smear-ripened cheese.</title>
        <authorList>
            <consortium name="US DOE Joint Genome Institute (JGI-PGF)"/>
            <person name="Walter F."/>
            <person name="Albersmeier A."/>
            <person name="Kalinowski J."/>
            <person name="Ruckert C."/>
        </authorList>
    </citation>
    <scope>NUCLEOTIDE SEQUENCE</scope>
    <source>
        <strain evidence="1">VKM B-2347</strain>
    </source>
</reference>
<name>A0A9W6J2T0_9HYPH</name>
<proteinExistence type="predicted"/>
<dbReference type="AlphaFoldDB" id="A0A9W6J2T0"/>
<reference evidence="1" key="2">
    <citation type="submission" date="2023-01" db="EMBL/GenBank/DDBJ databases">
        <authorList>
            <person name="Sun Q."/>
            <person name="Evtushenko L."/>
        </authorList>
    </citation>
    <scope>NUCLEOTIDE SEQUENCE</scope>
    <source>
        <strain evidence="1">VKM B-2347</strain>
    </source>
</reference>
<dbReference type="EMBL" id="BSFI01000023">
    <property type="protein sequence ID" value="GLK69781.1"/>
    <property type="molecule type" value="Genomic_DNA"/>
</dbReference>
<accession>A0A9W6J2T0</accession>
<sequence length="157" mass="17173">MAARAAKVVFCPGIRRQVDAAGVAPNIPPKSNRRWKPCFSAALRSEGLRQAGFKAELIERVRGRSRMAVLFQEGEKRQKQRVATARFFAPRVVGARYRALMTTLSDGLIGGRESSGLRTRSPRLVPVEGWRPNRAAATSMNERSFCMTPQSGGTAGA</sequence>
<keyword evidence="2" id="KW-1185">Reference proteome</keyword>
<dbReference type="Proteomes" id="UP001143372">
    <property type="component" value="Unassembled WGS sequence"/>
</dbReference>
<protein>
    <submittedName>
        <fullName evidence="1">Uncharacterized protein</fullName>
    </submittedName>
</protein>
<organism evidence="1 2">
    <name type="scientific">Hansschlegelia plantiphila</name>
    <dbReference type="NCBI Taxonomy" id="374655"/>
    <lineage>
        <taxon>Bacteria</taxon>
        <taxon>Pseudomonadati</taxon>
        <taxon>Pseudomonadota</taxon>
        <taxon>Alphaproteobacteria</taxon>
        <taxon>Hyphomicrobiales</taxon>
        <taxon>Methylopilaceae</taxon>
        <taxon>Hansschlegelia</taxon>
    </lineage>
</organism>
<evidence type="ECO:0000313" key="1">
    <source>
        <dbReference type="EMBL" id="GLK69781.1"/>
    </source>
</evidence>